<feature type="compositionally biased region" description="Basic and acidic residues" evidence="8">
    <location>
        <begin position="519"/>
        <end position="529"/>
    </location>
</feature>
<accession>A0A831RWI6</accession>
<keyword evidence="5 9" id="KW-1133">Transmembrane helix</keyword>
<name>A0A831RWI6_9GAMM</name>
<evidence type="ECO:0000256" key="8">
    <source>
        <dbReference type="SAM" id="MobiDB-lite"/>
    </source>
</evidence>
<keyword evidence="2 9" id="KW-0812">Transmembrane</keyword>
<sequence length="613" mass="68501">MPDSLSLFGWREPLWLWLAFYPWLVWAWQGIIRRPRGSNYADPQLLPWALTSRPDGSEPRAWWRQAAFALTWLLFAIAMAGPRLVDADYSRSTSADTEVMVVLDVSRSMTARDVAPNRLERARLELENLISRTAHAKIGLVVYAARPHLVTPPTVDKSVLLHDLQIPRSGLLPTEGSGLADAITFAARNFHAKKGARVLLLATDGEILSETTKGESLLQAEVTRLVKEGIVFYALGVGSKAGSPLLDASGDWLRDQSGPVVSRLHEARLQTIARTGQGRYARVTDSDAEWRKLYDHGIRQLYLAHGENKDTDLIEWKELYAWFLLPAMLLLLLSNLQLQRKILPGHEGVIFAVSIVLSLASPWKARADDDPAWQEHAYQAYVSESYLEAGKAYARVGGYPGRMGEGSSAYRLGKFVLAVQLFTQAILDADSDQQRARAIFNLANSHYKLADYEKAAVLYAEVLRYDPGNPAARSNRKLALAMQKQQREGSNESTKRQGRGPRSARLAEGETISDGKLSLADEEKAEDLPANRSLSQSELTEKSIRYSAPADRQATRFDDANWQYTNIPAAAIILQVDALEVDENRLWKRLFEREEHFPAPVEVSHTLPGISPW</sequence>
<dbReference type="Gene3D" id="1.25.40.10">
    <property type="entry name" value="Tetratricopeptide repeat domain"/>
    <property type="match status" value="1"/>
</dbReference>
<feature type="repeat" description="TPR" evidence="7">
    <location>
        <begin position="436"/>
        <end position="469"/>
    </location>
</feature>
<feature type="compositionally biased region" description="Basic and acidic residues" evidence="8">
    <location>
        <begin position="485"/>
        <end position="495"/>
    </location>
</feature>
<feature type="domain" description="VWFA" evidence="10">
    <location>
        <begin position="98"/>
        <end position="301"/>
    </location>
</feature>
<dbReference type="AlphaFoldDB" id="A0A831RWI6"/>
<dbReference type="EMBL" id="DRLF01000384">
    <property type="protein sequence ID" value="HEC07387.1"/>
    <property type="molecule type" value="Genomic_DNA"/>
</dbReference>
<keyword evidence="1" id="KW-1003">Cell membrane</keyword>
<dbReference type="InterPro" id="IPR002035">
    <property type="entry name" value="VWF_A"/>
</dbReference>
<proteinExistence type="predicted"/>
<evidence type="ECO:0000256" key="2">
    <source>
        <dbReference type="ARBA" id="ARBA00022692"/>
    </source>
</evidence>
<organism evidence="11">
    <name type="scientific">Thiolapillus brandeum</name>
    <dbReference type="NCBI Taxonomy" id="1076588"/>
    <lineage>
        <taxon>Bacteria</taxon>
        <taxon>Pseudomonadati</taxon>
        <taxon>Pseudomonadota</taxon>
        <taxon>Gammaproteobacteria</taxon>
        <taxon>Chromatiales</taxon>
        <taxon>Sedimenticolaceae</taxon>
        <taxon>Thiolapillus</taxon>
    </lineage>
</organism>
<dbReference type="SMART" id="SM00028">
    <property type="entry name" value="TPR"/>
    <property type="match status" value="2"/>
</dbReference>
<dbReference type="PROSITE" id="PS50234">
    <property type="entry name" value="VWFA"/>
    <property type="match status" value="1"/>
</dbReference>
<keyword evidence="4 7" id="KW-0802">TPR repeat</keyword>
<comment type="caution">
    <text evidence="11">The sequence shown here is derived from an EMBL/GenBank/DDBJ whole genome shotgun (WGS) entry which is preliminary data.</text>
</comment>
<feature type="transmembrane region" description="Helical" evidence="9">
    <location>
        <begin position="66"/>
        <end position="85"/>
    </location>
</feature>
<evidence type="ECO:0000256" key="9">
    <source>
        <dbReference type="SAM" id="Phobius"/>
    </source>
</evidence>
<dbReference type="InterPro" id="IPR050768">
    <property type="entry name" value="UPF0353/GerABKA_families"/>
</dbReference>
<keyword evidence="6 9" id="KW-0472">Membrane</keyword>
<dbReference type="SUPFAM" id="SSF53300">
    <property type="entry name" value="vWA-like"/>
    <property type="match status" value="1"/>
</dbReference>
<dbReference type="Gene3D" id="3.40.50.410">
    <property type="entry name" value="von Willebrand factor, type A domain"/>
    <property type="match status" value="1"/>
</dbReference>
<feature type="transmembrane region" description="Helical" evidence="9">
    <location>
        <begin position="14"/>
        <end position="32"/>
    </location>
</feature>
<keyword evidence="3" id="KW-0677">Repeat</keyword>
<evidence type="ECO:0000256" key="7">
    <source>
        <dbReference type="PROSITE-ProRule" id="PRU00339"/>
    </source>
</evidence>
<dbReference type="InterPro" id="IPR036465">
    <property type="entry name" value="vWFA_dom_sf"/>
</dbReference>
<dbReference type="PANTHER" id="PTHR22550:SF5">
    <property type="entry name" value="LEUCINE ZIPPER PROTEIN 4"/>
    <property type="match status" value="1"/>
</dbReference>
<dbReference type="Proteomes" id="UP000886339">
    <property type="component" value="Unassembled WGS sequence"/>
</dbReference>
<evidence type="ECO:0000256" key="5">
    <source>
        <dbReference type="ARBA" id="ARBA00022989"/>
    </source>
</evidence>
<evidence type="ECO:0000313" key="11">
    <source>
        <dbReference type="EMBL" id="HEC07387.1"/>
    </source>
</evidence>
<evidence type="ECO:0000259" key="10">
    <source>
        <dbReference type="PROSITE" id="PS50234"/>
    </source>
</evidence>
<dbReference type="PANTHER" id="PTHR22550">
    <property type="entry name" value="SPORE GERMINATION PROTEIN"/>
    <property type="match status" value="1"/>
</dbReference>
<evidence type="ECO:0000256" key="3">
    <source>
        <dbReference type="ARBA" id="ARBA00022737"/>
    </source>
</evidence>
<dbReference type="Pfam" id="PF07719">
    <property type="entry name" value="TPR_2"/>
    <property type="match status" value="1"/>
</dbReference>
<dbReference type="PROSITE" id="PS50005">
    <property type="entry name" value="TPR"/>
    <property type="match status" value="1"/>
</dbReference>
<dbReference type="InterPro" id="IPR013105">
    <property type="entry name" value="TPR_2"/>
</dbReference>
<evidence type="ECO:0000256" key="4">
    <source>
        <dbReference type="ARBA" id="ARBA00022803"/>
    </source>
</evidence>
<dbReference type="SMART" id="SM00327">
    <property type="entry name" value="VWA"/>
    <property type="match status" value="1"/>
</dbReference>
<feature type="region of interest" description="Disordered" evidence="8">
    <location>
        <begin position="479"/>
        <end position="547"/>
    </location>
</feature>
<dbReference type="InterPro" id="IPR019734">
    <property type="entry name" value="TPR_rpt"/>
</dbReference>
<protein>
    <submittedName>
        <fullName evidence="11">VWA domain-containing protein</fullName>
    </submittedName>
</protein>
<dbReference type="Pfam" id="PF13519">
    <property type="entry name" value="VWA_2"/>
    <property type="match status" value="1"/>
</dbReference>
<dbReference type="InterPro" id="IPR011990">
    <property type="entry name" value="TPR-like_helical_dom_sf"/>
</dbReference>
<reference evidence="11" key="1">
    <citation type="journal article" date="2020" name="mSystems">
        <title>Genome- and Community-Level Interaction Insights into Carbon Utilization and Element Cycling Functions of Hydrothermarchaeota in Hydrothermal Sediment.</title>
        <authorList>
            <person name="Zhou Z."/>
            <person name="Liu Y."/>
            <person name="Xu W."/>
            <person name="Pan J."/>
            <person name="Luo Z.H."/>
            <person name="Li M."/>
        </authorList>
    </citation>
    <scope>NUCLEOTIDE SEQUENCE [LARGE SCALE GENOMIC DNA]</scope>
    <source>
        <strain evidence="11">HyVt-458</strain>
    </source>
</reference>
<evidence type="ECO:0000256" key="6">
    <source>
        <dbReference type="ARBA" id="ARBA00023136"/>
    </source>
</evidence>
<gene>
    <name evidence="11" type="ORF">ENJ12_11070</name>
</gene>
<evidence type="ECO:0000256" key="1">
    <source>
        <dbReference type="ARBA" id="ARBA00022475"/>
    </source>
</evidence>
<dbReference type="SUPFAM" id="SSF48452">
    <property type="entry name" value="TPR-like"/>
    <property type="match status" value="1"/>
</dbReference>